<keyword evidence="3" id="KW-1185">Reference proteome</keyword>
<proteinExistence type="predicted"/>
<accession>A0A4Y2CNI0</accession>
<evidence type="ECO:0000313" key="2">
    <source>
        <dbReference type="EMBL" id="GBM05971.1"/>
    </source>
</evidence>
<dbReference type="Proteomes" id="UP000499080">
    <property type="component" value="Unassembled WGS sequence"/>
</dbReference>
<feature type="region of interest" description="Disordered" evidence="1">
    <location>
        <begin position="64"/>
        <end position="88"/>
    </location>
</feature>
<comment type="caution">
    <text evidence="2">The sequence shown here is derived from an EMBL/GenBank/DDBJ whole genome shotgun (WGS) entry which is preliminary data.</text>
</comment>
<organism evidence="2 3">
    <name type="scientific">Araneus ventricosus</name>
    <name type="common">Orbweaver spider</name>
    <name type="synonym">Epeira ventricosa</name>
    <dbReference type="NCBI Taxonomy" id="182803"/>
    <lineage>
        <taxon>Eukaryota</taxon>
        <taxon>Metazoa</taxon>
        <taxon>Ecdysozoa</taxon>
        <taxon>Arthropoda</taxon>
        <taxon>Chelicerata</taxon>
        <taxon>Arachnida</taxon>
        <taxon>Araneae</taxon>
        <taxon>Araneomorphae</taxon>
        <taxon>Entelegynae</taxon>
        <taxon>Araneoidea</taxon>
        <taxon>Araneidae</taxon>
        <taxon>Araneus</taxon>
    </lineage>
</organism>
<sequence length="88" mass="9622">MPTGVRYHVNVLKGKILLCGGQQNCDTGITRGSRSFSFTGGRDHLASKEFREIMRASFLAESEEGCGNKSPRTRMRTVNGALSWGSRG</sequence>
<dbReference type="EMBL" id="BGPR01000221">
    <property type="protein sequence ID" value="GBM05971.1"/>
    <property type="molecule type" value="Genomic_DNA"/>
</dbReference>
<dbReference type="AlphaFoldDB" id="A0A4Y2CNI0"/>
<name>A0A4Y2CNI0_ARAVE</name>
<protein>
    <submittedName>
        <fullName evidence="2">Uncharacterized protein</fullName>
    </submittedName>
</protein>
<evidence type="ECO:0000256" key="1">
    <source>
        <dbReference type="SAM" id="MobiDB-lite"/>
    </source>
</evidence>
<evidence type="ECO:0000313" key="3">
    <source>
        <dbReference type="Proteomes" id="UP000499080"/>
    </source>
</evidence>
<reference evidence="2 3" key="1">
    <citation type="journal article" date="2019" name="Sci. Rep.">
        <title>Orb-weaving spider Araneus ventricosus genome elucidates the spidroin gene catalogue.</title>
        <authorList>
            <person name="Kono N."/>
            <person name="Nakamura H."/>
            <person name="Ohtoshi R."/>
            <person name="Moran D.A.P."/>
            <person name="Shinohara A."/>
            <person name="Yoshida Y."/>
            <person name="Fujiwara M."/>
            <person name="Mori M."/>
            <person name="Tomita M."/>
            <person name="Arakawa K."/>
        </authorList>
    </citation>
    <scope>NUCLEOTIDE SEQUENCE [LARGE SCALE GENOMIC DNA]</scope>
</reference>
<gene>
    <name evidence="2" type="ORF">AVEN_80563_1</name>
</gene>